<proteinExistence type="predicted"/>
<evidence type="ECO:0000313" key="2">
    <source>
        <dbReference type="EMBL" id="KAI1884522.1"/>
    </source>
</evidence>
<feature type="compositionally biased region" description="Polar residues" evidence="1">
    <location>
        <begin position="75"/>
        <end position="91"/>
    </location>
</feature>
<gene>
    <name evidence="2" type="ORF">AGOR_G00227240</name>
</gene>
<protein>
    <submittedName>
        <fullName evidence="2">Uncharacterized protein</fullName>
    </submittedName>
</protein>
<dbReference type="OrthoDB" id="10437210at2759"/>
<accession>A0A8T3CLX2</accession>
<sequence>MKVFTATVNLQFRTLHCQQGNMDDPADSWEEQGSDESGKEDGSEDDVTSKTIDVDQLTEDSSWQASASWKAAVSESLSGLDSGYSTVTPQAAPQHREVQNIFLEPSPGAEDRMDEQSQSERPGGPGSHPPGSQTGPGAVDPAKGGAGPTEPVPESEGHREFQTPVGGHLEEVHDGIVAEASSTTATGAENSQRSKFRRKKSNEYERPKLAEEEVLHKSKST</sequence>
<dbReference type="AlphaFoldDB" id="A0A8T3CLX2"/>
<feature type="region of interest" description="Disordered" evidence="1">
    <location>
        <begin position="19"/>
        <end position="221"/>
    </location>
</feature>
<organism evidence="2 3">
    <name type="scientific">Albula goreensis</name>
    <dbReference type="NCBI Taxonomy" id="1534307"/>
    <lineage>
        <taxon>Eukaryota</taxon>
        <taxon>Metazoa</taxon>
        <taxon>Chordata</taxon>
        <taxon>Craniata</taxon>
        <taxon>Vertebrata</taxon>
        <taxon>Euteleostomi</taxon>
        <taxon>Actinopterygii</taxon>
        <taxon>Neopterygii</taxon>
        <taxon>Teleostei</taxon>
        <taxon>Albuliformes</taxon>
        <taxon>Albulidae</taxon>
        <taxon>Albula</taxon>
    </lineage>
</organism>
<dbReference type="EMBL" id="JAERUA010000022">
    <property type="protein sequence ID" value="KAI1884522.1"/>
    <property type="molecule type" value="Genomic_DNA"/>
</dbReference>
<feature type="compositionally biased region" description="Basic and acidic residues" evidence="1">
    <location>
        <begin position="201"/>
        <end position="221"/>
    </location>
</feature>
<feature type="compositionally biased region" description="Low complexity" evidence="1">
    <location>
        <begin position="61"/>
        <end position="74"/>
    </location>
</feature>
<comment type="caution">
    <text evidence="2">The sequence shown here is derived from an EMBL/GenBank/DDBJ whole genome shotgun (WGS) entry which is preliminary data.</text>
</comment>
<feature type="compositionally biased region" description="Acidic residues" evidence="1">
    <location>
        <begin position="24"/>
        <end position="34"/>
    </location>
</feature>
<dbReference type="Proteomes" id="UP000829720">
    <property type="component" value="Unassembled WGS sequence"/>
</dbReference>
<feature type="compositionally biased region" description="Low complexity" evidence="1">
    <location>
        <begin position="178"/>
        <end position="189"/>
    </location>
</feature>
<evidence type="ECO:0000256" key="1">
    <source>
        <dbReference type="SAM" id="MobiDB-lite"/>
    </source>
</evidence>
<evidence type="ECO:0000313" key="3">
    <source>
        <dbReference type="Proteomes" id="UP000829720"/>
    </source>
</evidence>
<name>A0A8T3CLX2_9TELE</name>
<reference evidence="2" key="1">
    <citation type="submission" date="2021-01" db="EMBL/GenBank/DDBJ databases">
        <authorList>
            <person name="Zahm M."/>
            <person name="Roques C."/>
            <person name="Cabau C."/>
            <person name="Klopp C."/>
            <person name="Donnadieu C."/>
            <person name="Jouanno E."/>
            <person name="Lampietro C."/>
            <person name="Louis A."/>
            <person name="Herpin A."/>
            <person name="Echchiki A."/>
            <person name="Berthelot C."/>
            <person name="Parey E."/>
            <person name="Roest-Crollius H."/>
            <person name="Braasch I."/>
            <person name="Postlethwait J."/>
            <person name="Bobe J."/>
            <person name="Montfort J."/>
            <person name="Bouchez O."/>
            <person name="Begum T."/>
            <person name="Mejri S."/>
            <person name="Adams A."/>
            <person name="Chen W.-J."/>
            <person name="Guiguen Y."/>
        </authorList>
    </citation>
    <scope>NUCLEOTIDE SEQUENCE</scope>
    <source>
        <tissue evidence="2">Blood</tissue>
    </source>
</reference>
<keyword evidence="3" id="KW-1185">Reference proteome</keyword>